<proteinExistence type="predicted"/>
<keyword evidence="1" id="KW-0732">Signal</keyword>
<feature type="signal peptide" evidence="1">
    <location>
        <begin position="1"/>
        <end position="23"/>
    </location>
</feature>
<sequence>MTRGPCTILFLILILVLSPVVEGNQNGIMKRYFTYPSARGKHGSFIQETKCIADRYDRQQIPGLPAPYLQYTTVHSPAVPCHAMSCHAVLD</sequence>
<feature type="chain" id="PRO_5009447426" evidence="1">
    <location>
        <begin position="24"/>
        <end position="91"/>
    </location>
</feature>
<name>A0A1E1LR58_9HELO</name>
<dbReference type="AlphaFoldDB" id="A0A1E1LR58"/>
<evidence type="ECO:0000313" key="3">
    <source>
        <dbReference type="Proteomes" id="UP000178912"/>
    </source>
</evidence>
<dbReference type="EMBL" id="FJUX01000174">
    <property type="protein sequence ID" value="CZT12985.1"/>
    <property type="molecule type" value="Genomic_DNA"/>
</dbReference>
<accession>A0A1E1LR58</accession>
<dbReference type="Proteomes" id="UP000178912">
    <property type="component" value="Unassembled WGS sequence"/>
</dbReference>
<evidence type="ECO:0000256" key="1">
    <source>
        <dbReference type="SAM" id="SignalP"/>
    </source>
</evidence>
<protein>
    <submittedName>
        <fullName evidence="2">Uncharacterized protein</fullName>
    </submittedName>
</protein>
<keyword evidence="3" id="KW-1185">Reference proteome</keyword>
<reference evidence="3" key="1">
    <citation type="submission" date="2016-03" db="EMBL/GenBank/DDBJ databases">
        <authorList>
            <person name="Guldener U."/>
        </authorList>
    </citation>
    <scope>NUCLEOTIDE SEQUENCE [LARGE SCALE GENOMIC DNA]</scope>
    <source>
        <strain evidence="3">04CH-RAC-A.6.1</strain>
    </source>
</reference>
<gene>
    <name evidence="2" type="ORF">RAG0_16611</name>
</gene>
<evidence type="ECO:0000313" key="2">
    <source>
        <dbReference type="EMBL" id="CZT12985.1"/>
    </source>
</evidence>
<organism evidence="2 3">
    <name type="scientific">Rhynchosporium agropyri</name>
    <dbReference type="NCBI Taxonomy" id="914238"/>
    <lineage>
        <taxon>Eukaryota</taxon>
        <taxon>Fungi</taxon>
        <taxon>Dikarya</taxon>
        <taxon>Ascomycota</taxon>
        <taxon>Pezizomycotina</taxon>
        <taxon>Leotiomycetes</taxon>
        <taxon>Helotiales</taxon>
        <taxon>Ploettnerulaceae</taxon>
        <taxon>Rhynchosporium</taxon>
    </lineage>
</organism>